<evidence type="ECO:0000259" key="1">
    <source>
        <dbReference type="Pfam" id="PF05368"/>
    </source>
</evidence>
<dbReference type="InterPro" id="IPR008030">
    <property type="entry name" value="NmrA-like"/>
</dbReference>
<feature type="domain" description="NmrA-like" evidence="1">
    <location>
        <begin position="19"/>
        <end position="192"/>
    </location>
</feature>
<dbReference type="AlphaFoldDB" id="A0A916WZ32"/>
<dbReference type="InterPro" id="IPR051604">
    <property type="entry name" value="Ergot_Alk_Oxidoreductase"/>
</dbReference>
<dbReference type="Pfam" id="PF05368">
    <property type="entry name" value="NmrA"/>
    <property type="match status" value="1"/>
</dbReference>
<name>A0A916WZ32_9ACTN</name>
<evidence type="ECO:0000313" key="3">
    <source>
        <dbReference type="Proteomes" id="UP000621454"/>
    </source>
</evidence>
<dbReference type="Gene3D" id="3.40.50.720">
    <property type="entry name" value="NAD(P)-binding Rossmann-like Domain"/>
    <property type="match status" value="1"/>
</dbReference>
<gene>
    <name evidence="2" type="ORF">GCM10011489_34710</name>
</gene>
<comment type="caution">
    <text evidence="2">The sequence shown here is derived from an EMBL/GenBank/DDBJ whole genome shotgun (WGS) entry which is preliminary data.</text>
</comment>
<dbReference type="RefSeq" id="WP_229742853.1">
    <property type="nucleotide sequence ID" value="NZ_BMGC01000038.1"/>
</dbReference>
<dbReference type="PANTHER" id="PTHR43162">
    <property type="match status" value="1"/>
</dbReference>
<dbReference type="Proteomes" id="UP000621454">
    <property type="component" value="Unassembled WGS sequence"/>
</dbReference>
<evidence type="ECO:0000313" key="2">
    <source>
        <dbReference type="EMBL" id="GGB44275.1"/>
    </source>
</evidence>
<accession>A0A916WZ32</accession>
<organism evidence="2 3">
    <name type="scientific">Gordonia jinhuaensis</name>
    <dbReference type="NCBI Taxonomy" id="1517702"/>
    <lineage>
        <taxon>Bacteria</taxon>
        <taxon>Bacillati</taxon>
        <taxon>Actinomycetota</taxon>
        <taxon>Actinomycetes</taxon>
        <taxon>Mycobacteriales</taxon>
        <taxon>Gordoniaceae</taxon>
        <taxon>Gordonia</taxon>
    </lineage>
</organism>
<sequence length="238" mass="25403">MILAGATPSSNAVHTTWYLTDPASVRAALAGVDAAFYIAPAFLDGEADAGVAFVHAAQRAGVGRIVFSSVIHPSLDLVNHAAKRPVEQAIYDSGMDYVILQPALFFQNYAASWDRTISSGVLAEPWAVSTRFSRVDYRDVAEVAALGLTTDSLLGGTFELASAGQLDRHEVAALIAEASGRPVRAERLDPDDIDASAPLRAMFEHYDHSGIVSSPITLTAVLGREPRSLRDYFTELAG</sequence>
<proteinExistence type="predicted"/>
<dbReference type="InterPro" id="IPR036291">
    <property type="entry name" value="NAD(P)-bd_dom_sf"/>
</dbReference>
<keyword evidence="3" id="KW-1185">Reference proteome</keyword>
<reference evidence="2" key="2">
    <citation type="submission" date="2020-09" db="EMBL/GenBank/DDBJ databases">
        <authorList>
            <person name="Sun Q."/>
            <person name="Zhou Y."/>
        </authorList>
    </citation>
    <scope>NUCLEOTIDE SEQUENCE</scope>
    <source>
        <strain evidence="2">CGMCC 1.12827</strain>
    </source>
</reference>
<dbReference type="SUPFAM" id="SSF51735">
    <property type="entry name" value="NAD(P)-binding Rossmann-fold domains"/>
    <property type="match status" value="1"/>
</dbReference>
<dbReference type="PANTHER" id="PTHR43162:SF1">
    <property type="entry name" value="PRESTALK A DIFFERENTIATION PROTEIN A"/>
    <property type="match status" value="1"/>
</dbReference>
<dbReference type="EMBL" id="BMGC01000038">
    <property type="protein sequence ID" value="GGB44275.1"/>
    <property type="molecule type" value="Genomic_DNA"/>
</dbReference>
<protein>
    <recommendedName>
        <fullName evidence="1">NmrA-like domain-containing protein</fullName>
    </recommendedName>
</protein>
<reference evidence="2" key="1">
    <citation type="journal article" date="2014" name="Int. J. Syst. Evol. Microbiol.">
        <title>Complete genome sequence of Corynebacterium casei LMG S-19264T (=DSM 44701T), isolated from a smear-ripened cheese.</title>
        <authorList>
            <consortium name="US DOE Joint Genome Institute (JGI-PGF)"/>
            <person name="Walter F."/>
            <person name="Albersmeier A."/>
            <person name="Kalinowski J."/>
            <person name="Ruckert C."/>
        </authorList>
    </citation>
    <scope>NUCLEOTIDE SEQUENCE</scope>
    <source>
        <strain evidence="2">CGMCC 1.12827</strain>
    </source>
</reference>